<protein>
    <recommendedName>
        <fullName evidence="10">WSC domain-containing protein</fullName>
    </recommendedName>
</protein>
<evidence type="ECO:0000256" key="6">
    <source>
        <dbReference type="ARBA" id="ARBA00023180"/>
    </source>
</evidence>
<keyword evidence="4 8" id="KW-1133">Transmembrane helix</keyword>
<reference evidence="11 12" key="1">
    <citation type="submission" date="2024-02" db="EMBL/GenBank/DDBJ databases">
        <title>Chromosome-scale genome assembly of the rough periwinkle Littorina saxatilis.</title>
        <authorList>
            <person name="De Jode A."/>
            <person name="Faria R."/>
            <person name="Formenti G."/>
            <person name="Sims Y."/>
            <person name="Smith T.P."/>
            <person name="Tracey A."/>
            <person name="Wood J.M.D."/>
            <person name="Zagrodzka Z.B."/>
            <person name="Johannesson K."/>
            <person name="Butlin R.K."/>
            <person name="Leder E.H."/>
        </authorList>
    </citation>
    <scope>NUCLEOTIDE SEQUENCE [LARGE SCALE GENOMIC DNA]</scope>
    <source>
        <strain evidence="11">Snail1</strain>
        <tissue evidence="11">Muscle</tissue>
    </source>
</reference>
<evidence type="ECO:0000256" key="1">
    <source>
        <dbReference type="ARBA" id="ARBA00004167"/>
    </source>
</evidence>
<evidence type="ECO:0000313" key="12">
    <source>
        <dbReference type="Proteomes" id="UP001374579"/>
    </source>
</evidence>
<feature type="signal peptide" evidence="9">
    <location>
        <begin position="1"/>
        <end position="18"/>
    </location>
</feature>
<dbReference type="PROSITE" id="PS51212">
    <property type="entry name" value="WSC"/>
    <property type="match status" value="1"/>
</dbReference>
<dbReference type="Pfam" id="PF01822">
    <property type="entry name" value="WSC"/>
    <property type="match status" value="1"/>
</dbReference>
<dbReference type="SMART" id="SM00321">
    <property type="entry name" value="WSC"/>
    <property type="match status" value="1"/>
</dbReference>
<dbReference type="AlphaFoldDB" id="A0AAN9BG28"/>
<dbReference type="PANTHER" id="PTHR24269:SF16">
    <property type="entry name" value="PROTEIN SLG1"/>
    <property type="match status" value="1"/>
</dbReference>
<keyword evidence="3 9" id="KW-0732">Signal</keyword>
<feature type="domain" description="WSC" evidence="10">
    <location>
        <begin position="22"/>
        <end position="124"/>
    </location>
</feature>
<evidence type="ECO:0000256" key="4">
    <source>
        <dbReference type="ARBA" id="ARBA00022989"/>
    </source>
</evidence>
<evidence type="ECO:0000256" key="8">
    <source>
        <dbReference type="SAM" id="Phobius"/>
    </source>
</evidence>
<evidence type="ECO:0000256" key="2">
    <source>
        <dbReference type="ARBA" id="ARBA00022692"/>
    </source>
</evidence>
<feature type="region of interest" description="Disordered" evidence="7">
    <location>
        <begin position="434"/>
        <end position="481"/>
    </location>
</feature>
<keyword evidence="6" id="KW-0325">Glycoprotein</keyword>
<evidence type="ECO:0000256" key="5">
    <source>
        <dbReference type="ARBA" id="ARBA00023136"/>
    </source>
</evidence>
<comment type="caution">
    <text evidence="11">The sequence shown here is derived from an EMBL/GenBank/DDBJ whole genome shotgun (WGS) entry which is preliminary data.</text>
</comment>
<evidence type="ECO:0000256" key="9">
    <source>
        <dbReference type="SAM" id="SignalP"/>
    </source>
</evidence>
<dbReference type="Proteomes" id="UP001374579">
    <property type="component" value="Unassembled WGS sequence"/>
</dbReference>
<keyword evidence="2 8" id="KW-0812">Transmembrane</keyword>
<feature type="chain" id="PRO_5042851126" description="WSC domain-containing protein" evidence="9">
    <location>
        <begin position="19"/>
        <end position="501"/>
    </location>
</feature>
<keyword evidence="5 8" id="KW-0472">Membrane</keyword>
<dbReference type="InterPro" id="IPR002889">
    <property type="entry name" value="WSC_carb-bd"/>
</dbReference>
<proteinExistence type="predicted"/>
<dbReference type="EMBL" id="JBAMIC010000008">
    <property type="protein sequence ID" value="KAK7104503.1"/>
    <property type="molecule type" value="Genomic_DNA"/>
</dbReference>
<evidence type="ECO:0000259" key="10">
    <source>
        <dbReference type="PROSITE" id="PS51212"/>
    </source>
</evidence>
<dbReference type="InterPro" id="IPR051836">
    <property type="entry name" value="Kremen_rcpt"/>
</dbReference>
<dbReference type="PANTHER" id="PTHR24269">
    <property type="entry name" value="KREMEN PROTEIN"/>
    <property type="match status" value="1"/>
</dbReference>
<dbReference type="GO" id="GO:0005886">
    <property type="term" value="C:plasma membrane"/>
    <property type="evidence" value="ECO:0007669"/>
    <property type="project" value="TreeGrafter"/>
</dbReference>
<feature type="transmembrane region" description="Helical" evidence="8">
    <location>
        <begin position="384"/>
        <end position="406"/>
    </location>
</feature>
<feature type="region of interest" description="Disordered" evidence="7">
    <location>
        <begin position="334"/>
        <end position="363"/>
    </location>
</feature>
<keyword evidence="12" id="KW-1185">Reference proteome</keyword>
<sequence length="501" mass="56035">MHIYAFLILLAYISGCENALTPVSYKGCLIYEGADEQKADHASKRGSFTFQADKTSPLTIHLCVYRCFQLKYKYAAMQGGKHCFCSANIRRLIPRTDDFCYERCPGNCRQRCGGLVTMSVYGTGFQKLPDLSVPANALNKGFLYCWKRMALSFFCGRSRKKPILKTPFMTPAVCTLYCNSGTIRYRTAIAALKEPDECCCDSVQYDSGRDHKTVDRSVCSEPCAGDANSGCVGKRLMKNGQYEYFFTAYDIKKTAEHLPIEPFRLFDPKVAGWIKPTYPADDYFELKDGIMQATLDSRKSKDITRLNDDVKGRRRRDLEGDLKRNVTRAVDTMPELQGKKDQDPDEMVKLGQSPPHAQPIVDPENTGVKVVDLPAVEDEDDHSVATVVMSVLACLLLVVGISVIIFKKKKTIQDVVSARWGRGRAAGINELEKEKEAPQYTDQSSVEQTTDTDTSQLVTTTDEESESPRNPLLPNSVYGNKYDSETVMDACTGTFELTETD</sequence>
<organism evidence="11 12">
    <name type="scientific">Littorina saxatilis</name>
    <dbReference type="NCBI Taxonomy" id="31220"/>
    <lineage>
        <taxon>Eukaryota</taxon>
        <taxon>Metazoa</taxon>
        <taxon>Spiralia</taxon>
        <taxon>Lophotrochozoa</taxon>
        <taxon>Mollusca</taxon>
        <taxon>Gastropoda</taxon>
        <taxon>Caenogastropoda</taxon>
        <taxon>Littorinimorpha</taxon>
        <taxon>Littorinoidea</taxon>
        <taxon>Littorinidae</taxon>
        <taxon>Littorina</taxon>
    </lineage>
</organism>
<comment type="subcellular location">
    <subcellularLocation>
        <location evidence="1">Membrane</location>
        <topology evidence="1">Single-pass membrane protein</topology>
    </subcellularLocation>
</comment>
<feature type="compositionally biased region" description="Basic and acidic residues" evidence="7">
    <location>
        <begin position="337"/>
        <end position="348"/>
    </location>
</feature>
<gene>
    <name evidence="11" type="ORF">V1264_019206</name>
</gene>
<evidence type="ECO:0000256" key="7">
    <source>
        <dbReference type="SAM" id="MobiDB-lite"/>
    </source>
</evidence>
<name>A0AAN9BG28_9CAEN</name>
<accession>A0AAN9BG28</accession>
<evidence type="ECO:0000256" key="3">
    <source>
        <dbReference type="ARBA" id="ARBA00022729"/>
    </source>
</evidence>
<feature type="compositionally biased region" description="Low complexity" evidence="7">
    <location>
        <begin position="449"/>
        <end position="460"/>
    </location>
</feature>
<evidence type="ECO:0000313" key="11">
    <source>
        <dbReference type="EMBL" id="KAK7104503.1"/>
    </source>
</evidence>